<keyword evidence="4" id="KW-0418">Kinase</keyword>
<sequence>MTHLMQGVQYLHDQRVIHRDLKTGNVLLNHELKVKICDFGLAVKLDHDAEMVNESCGTPNYIAPEILDKEPYSYPVDIWSLGVILYTLVIGRPPFETDAVKTTCSRIRNVIYYFPTRVQVSGEFKNLVQAILKRRDRSTLDDMINHPFFQNTPNELPLSALVMEPKNL</sequence>
<dbReference type="InterPro" id="IPR008271">
    <property type="entry name" value="Ser/Thr_kinase_AS"/>
</dbReference>
<evidence type="ECO:0000256" key="1">
    <source>
        <dbReference type="ARBA" id="ARBA00022527"/>
    </source>
</evidence>
<evidence type="ECO:0000256" key="4">
    <source>
        <dbReference type="ARBA" id="ARBA00022777"/>
    </source>
</evidence>
<dbReference type="GO" id="GO:0004674">
    <property type="term" value="F:protein serine/threonine kinase activity"/>
    <property type="evidence" value="ECO:0007669"/>
    <property type="project" value="UniProtKB-KW"/>
</dbReference>
<dbReference type="SUPFAM" id="SSF56112">
    <property type="entry name" value="Protein kinase-like (PK-like)"/>
    <property type="match status" value="1"/>
</dbReference>
<dbReference type="PROSITE" id="PS50011">
    <property type="entry name" value="PROTEIN_KINASE_DOM"/>
    <property type="match status" value="1"/>
</dbReference>
<dbReference type="InterPro" id="IPR000719">
    <property type="entry name" value="Prot_kinase_dom"/>
</dbReference>
<dbReference type="GO" id="GO:0005524">
    <property type="term" value="F:ATP binding"/>
    <property type="evidence" value="ECO:0007669"/>
    <property type="project" value="UniProtKB-KW"/>
</dbReference>
<organism evidence="7">
    <name type="scientific">viral metagenome</name>
    <dbReference type="NCBI Taxonomy" id="1070528"/>
    <lineage>
        <taxon>unclassified sequences</taxon>
        <taxon>metagenomes</taxon>
        <taxon>organismal metagenomes</taxon>
    </lineage>
</organism>
<reference evidence="7" key="1">
    <citation type="journal article" date="2020" name="Nature">
        <title>Giant virus diversity and host interactions through global metagenomics.</title>
        <authorList>
            <person name="Schulz F."/>
            <person name="Roux S."/>
            <person name="Paez-Espino D."/>
            <person name="Jungbluth S."/>
            <person name="Walsh D.A."/>
            <person name="Denef V.J."/>
            <person name="McMahon K.D."/>
            <person name="Konstantinidis K.T."/>
            <person name="Eloe-Fadrosh E.A."/>
            <person name="Kyrpides N.C."/>
            <person name="Woyke T."/>
        </authorList>
    </citation>
    <scope>NUCLEOTIDE SEQUENCE</scope>
    <source>
        <strain evidence="7">GVMAG-M-3300017989-17</strain>
    </source>
</reference>
<evidence type="ECO:0000256" key="3">
    <source>
        <dbReference type="ARBA" id="ARBA00022741"/>
    </source>
</evidence>
<keyword evidence="1" id="KW-0723">Serine/threonine-protein kinase</keyword>
<dbReference type="PANTHER" id="PTHR24345">
    <property type="entry name" value="SERINE/THREONINE-PROTEIN KINASE PLK"/>
    <property type="match status" value="1"/>
</dbReference>
<dbReference type="InterPro" id="IPR011009">
    <property type="entry name" value="Kinase-like_dom_sf"/>
</dbReference>
<keyword evidence="5" id="KW-0067">ATP-binding</keyword>
<protein>
    <recommendedName>
        <fullName evidence="6">Protein kinase domain-containing protein</fullName>
    </recommendedName>
</protein>
<accession>A0A6C0BQ61</accession>
<dbReference type="SMART" id="SM00220">
    <property type="entry name" value="S_TKc"/>
    <property type="match status" value="1"/>
</dbReference>
<keyword evidence="3" id="KW-0547">Nucleotide-binding</keyword>
<evidence type="ECO:0000256" key="5">
    <source>
        <dbReference type="ARBA" id="ARBA00022840"/>
    </source>
</evidence>
<keyword evidence="2" id="KW-0808">Transferase</keyword>
<dbReference type="AlphaFoldDB" id="A0A6C0BQ61"/>
<dbReference type="PROSITE" id="PS00108">
    <property type="entry name" value="PROTEIN_KINASE_ST"/>
    <property type="match status" value="1"/>
</dbReference>
<proteinExistence type="predicted"/>
<evidence type="ECO:0000313" key="7">
    <source>
        <dbReference type="EMBL" id="QHS93393.1"/>
    </source>
</evidence>
<evidence type="ECO:0000259" key="6">
    <source>
        <dbReference type="PROSITE" id="PS50011"/>
    </source>
</evidence>
<name>A0A6C0BQ61_9ZZZZ</name>
<dbReference type="Gene3D" id="1.10.510.10">
    <property type="entry name" value="Transferase(Phosphotransferase) domain 1"/>
    <property type="match status" value="1"/>
</dbReference>
<dbReference type="GO" id="GO:0005634">
    <property type="term" value="C:nucleus"/>
    <property type="evidence" value="ECO:0007669"/>
    <property type="project" value="TreeGrafter"/>
</dbReference>
<dbReference type="PANTHER" id="PTHR24345:SF0">
    <property type="entry name" value="CELL CYCLE SERINE_THREONINE-PROTEIN KINASE CDC5_MSD2"/>
    <property type="match status" value="1"/>
</dbReference>
<dbReference type="EMBL" id="MN739203">
    <property type="protein sequence ID" value="QHS93393.1"/>
    <property type="molecule type" value="Genomic_DNA"/>
</dbReference>
<evidence type="ECO:0000256" key="2">
    <source>
        <dbReference type="ARBA" id="ARBA00022679"/>
    </source>
</evidence>
<dbReference type="Pfam" id="PF00069">
    <property type="entry name" value="Pkinase"/>
    <property type="match status" value="1"/>
</dbReference>
<feature type="domain" description="Protein kinase" evidence="6">
    <location>
        <begin position="1"/>
        <end position="149"/>
    </location>
</feature>